<dbReference type="SUPFAM" id="SSF51445">
    <property type="entry name" value="(Trans)glycosidases"/>
    <property type="match status" value="1"/>
</dbReference>
<dbReference type="Pfam" id="PF16353">
    <property type="entry name" value="LacZ_4"/>
    <property type="match status" value="1"/>
</dbReference>
<dbReference type="Gene3D" id="3.20.20.80">
    <property type="entry name" value="Glycosidases"/>
    <property type="match status" value="1"/>
</dbReference>
<dbReference type="Pfam" id="PF00703">
    <property type="entry name" value="Glyco_hydro_2"/>
    <property type="match status" value="1"/>
</dbReference>
<evidence type="ECO:0000259" key="9">
    <source>
        <dbReference type="SMART" id="SM01038"/>
    </source>
</evidence>
<dbReference type="PROSITE" id="PS00719">
    <property type="entry name" value="GLYCOSYL_HYDROL_F2_1"/>
    <property type="match status" value="1"/>
</dbReference>
<dbReference type="Proteomes" id="UP001467690">
    <property type="component" value="Unassembled WGS sequence"/>
</dbReference>
<dbReference type="SUPFAM" id="SSF74650">
    <property type="entry name" value="Galactose mutarotase-like"/>
    <property type="match status" value="1"/>
</dbReference>
<dbReference type="InterPro" id="IPR050347">
    <property type="entry name" value="Bact_Beta-galactosidase"/>
</dbReference>
<keyword evidence="5 7" id="KW-0326">Glycosidase</keyword>
<dbReference type="InterPro" id="IPR008979">
    <property type="entry name" value="Galactose-bd-like_sf"/>
</dbReference>
<comment type="caution">
    <text evidence="10">The sequence shown here is derived from an EMBL/GenBank/DDBJ whole genome shotgun (WGS) entry which is preliminary data.</text>
</comment>
<reference evidence="10 11" key="1">
    <citation type="submission" date="2024-06" db="EMBL/GenBank/DDBJ databases">
        <authorList>
            <person name="Chen R.Y."/>
        </authorList>
    </citation>
    <scope>NUCLEOTIDE SEQUENCE [LARGE SCALE GENOMIC DNA]</scope>
    <source>
        <strain evidence="10 11">D2</strain>
    </source>
</reference>
<dbReference type="InterPro" id="IPR006101">
    <property type="entry name" value="Glyco_hydro_2"/>
</dbReference>
<feature type="signal peptide" evidence="8">
    <location>
        <begin position="1"/>
        <end position="29"/>
    </location>
</feature>
<dbReference type="Gene3D" id="2.60.120.260">
    <property type="entry name" value="Galactose-binding domain-like"/>
    <property type="match status" value="1"/>
</dbReference>
<dbReference type="GO" id="GO:0016787">
    <property type="term" value="F:hydrolase activity"/>
    <property type="evidence" value="ECO:0007669"/>
    <property type="project" value="UniProtKB-KW"/>
</dbReference>
<evidence type="ECO:0000313" key="11">
    <source>
        <dbReference type="Proteomes" id="UP001467690"/>
    </source>
</evidence>
<dbReference type="InterPro" id="IPR036156">
    <property type="entry name" value="Beta-gal/glucu_dom_sf"/>
</dbReference>
<dbReference type="SUPFAM" id="SSF49785">
    <property type="entry name" value="Galactose-binding domain-like"/>
    <property type="match status" value="1"/>
</dbReference>
<gene>
    <name evidence="10" type="ORF">ABS311_05150</name>
</gene>
<comment type="catalytic activity">
    <reaction evidence="1 7">
        <text>Hydrolysis of terminal non-reducing beta-D-galactose residues in beta-D-galactosides.</text>
        <dbReference type="EC" id="3.2.1.23"/>
    </reaction>
</comment>
<dbReference type="InterPro" id="IPR032312">
    <property type="entry name" value="LacZ_4"/>
</dbReference>
<feature type="domain" description="Beta galactosidase small chain/" evidence="9">
    <location>
        <begin position="795"/>
        <end position="1070"/>
    </location>
</feature>
<dbReference type="Gene3D" id="2.70.98.10">
    <property type="match status" value="1"/>
</dbReference>
<dbReference type="PRINTS" id="PR00132">
    <property type="entry name" value="GLHYDRLASE2"/>
</dbReference>
<dbReference type="InterPro" id="IPR023232">
    <property type="entry name" value="Glyco_hydro_2_AS"/>
</dbReference>
<dbReference type="Gene3D" id="2.60.40.10">
    <property type="entry name" value="Immunoglobulins"/>
    <property type="match status" value="2"/>
</dbReference>
<dbReference type="InterPro" id="IPR006102">
    <property type="entry name" value="Ig-like_GH2"/>
</dbReference>
<dbReference type="InterPro" id="IPR013783">
    <property type="entry name" value="Ig-like_fold"/>
</dbReference>
<evidence type="ECO:0000313" key="10">
    <source>
        <dbReference type="EMBL" id="MER2491266.1"/>
    </source>
</evidence>
<dbReference type="InterPro" id="IPR014718">
    <property type="entry name" value="GH-type_carb-bd"/>
</dbReference>
<evidence type="ECO:0000256" key="5">
    <source>
        <dbReference type="ARBA" id="ARBA00023295"/>
    </source>
</evidence>
<evidence type="ECO:0000256" key="2">
    <source>
        <dbReference type="ARBA" id="ARBA00007401"/>
    </source>
</evidence>
<dbReference type="PROSITE" id="PS00608">
    <property type="entry name" value="GLYCOSYL_HYDROL_F2_2"/>
    <property type="match status" value="1"/>
</dbReference>
<name>A0ABV1REC1_9ALTE</name>
<protein>
    <recommendedName>
        <fullName evidence="3 7">Beta-galactosidase</fullName>
        <ecNumber evidence="3 7">3.2.1.23</ecNumber>
    </recommendedName>
    <alternativeName>
        <fullName evidence="6 7">Lactase</fullName>
    </alternativeName>
</protein>
<dbReference type="InterPro" id="IPR006103">
    <property type="entry name" value="Glyco_hydro_2_cat"/>
</dbReference>
<dbReference type="InterPro" id="IPR006104">
    <property type="entry name" value="Glyco_hydro_2_N"/>
</dbReference>
<dbReference type="PANTHER" id="PTHR46323:SF2">
    <property type="entry name" value="BETA-GALACTOSIDASE"/>
    <property type="match status" value="1"/>
</dbReference>
<dbReference type="InterPro" id="IPR023230">
    <property type="entry name" value="Glyco_hydro_2_CS"/>
</dbReference>
<organism evidence="10 11">
    <name type="scientific">Catenovulum sediminis</name>
    <dbReference type="NCBI Taxonomy" id="1740262"/>
    <lineage>
        <taxon>Bacteria</taxon>
        <taxon>Pseudomonadati</taxon>
        <taxon>Pseudomonadota</taxon>
        <taxon>Gammaproteobacteria</taxon>
        <taxon>Alteromonadales</taxon>
        <taxon>Alteromonadaceae</taxon>
        <taxon>Catenovulum</taxon>
    </lineage>
</organism>
<dbReference type="InterPro" id="IPR004199">
    <property type="entry name" value="B-gal_small/dom_5"/>
</dbReference>
<evidence type="ECO:0000256" key="3">
    <source>
        <dbReference type="ARBA" id="ARBA00012756"/>
    </source>
</evidence>
<dbReference type="InterPro" id="IPR017853">
    <property type="entry name" value="GH"/>
</dbReference>
<keyword evidence="8" id="KW-0732">Signal</keyword>
<dbReference type="SMART" id="SM01038">
    <property type="entry name" value="Bgal_small_N"/>
    <property type="match status" value="1"/>
</dbReference>
<dbReference type="Pfam" id="PF02836">
    <property type="entry name" value="Glyco_hydro_2_C"/>
    <property type="match status" value="1"/>
</dbReference>
<evidence type="ECO:0000256" key="6">
    <source>
        <dbReference type="ARBA" id="ARBA00032230"/>
    </source>
</evidence>
<proteinExistence type="inferred from homology"/>
<dbReference type="SUPFAM" id="SSF49303">
    <property type="entry name" value="beta-Galactosidase/glucuronidase domain"/>
    <property type="match status" value="2"/>
</dbReference>
<feature type="chain" id="PRO_5046082279" description="Beta-galactosidase" evidence="8">
    <location>
        <begin position="30"/>
        <end position="1075"/>
    </location>
</feature>
<dbReference type="EC" id="3.2.1.23" evidence="3 7"/>
<keyword evidence="4 7" id="KW-0378">Hydrolase</keyword>
<dbReference type="Pfam" id="PF02837">
    <property type="entry name" value="Glyco_hydro_2_N"/>
    <property type="match status" value="1"/>
</dbReference>
<sequence>MKIIKRISRLAAVCSITAGSLLASFSALAINDWENPAVTQINRLPARATSYSYTNINSALKRDRNKAQILNLNGTWKFHYAADDSVRPLNFYKAEFTDWANITVPGNWELQGFGQPIYTNSTYPFPVDLPKITRDNPVGSYLKTFNLPKDWSDKRLILHFGGVSSAFYLWVNGQQVGYSQGSALPAEFDISQYVKAGQNQIAVQVFRWSDGSYLEDQDHWRLSGIHREVLLLAEPKVSIRDFAVRTLFKNTYEEAHLQVKTDINNPNKINIDGWQLEVSLFDEDAQKTIPTMKIAASKLSPVAYPQRDNFRFDELSALVKNPKLWTSETPHLYTLVMALKDKNGNLVESRSTRVGFRDVKIVEGGKVLVNGQSIKIIGVNRHDHHATKGKALSRDDILQDILLLKRYNFNSVRTAHYPNDPYFYELADEYGIYVMGEANVESHGVGGKLANSPMWTHAIMERIVNMVERDKNYPSIISWSLGNESGTGPGFAAAAGWIKDYDPTRFIHYEGAQGDPTHPEYVPMTSRWAGPDAFAKRYTDLANPTDPPFVDVISRMYPSLEQLKGLADSPYIKRPILMCEYAHAMGNSLGNLAEYWDMVWSHDNLIGGYIWDWIDQGIEKKADNGKTFLAYGGDFGDKPNDSNFCINGIVDSYRQPKAPMYEAKYVFQPVKFTANDIESGKLTIQNRQFFADLSDYELRWMLQENGKTIQQGKVDDLNVPATEKAKLKIEFTKPEIVAGAHYYLQLSLNLKADTKWASAGYSVAVEEFKLPWSKKALNNADYQPLSVTQKGTDLVIENKAFTARFNTTTGYLQSYQVQGFRKPVNVIADALKPQFWRAQTDNDRLGWKTDKTLGFWKTAAQSLKLTQFDYNTVAQNQVEITTEFSHGNKLKLNIHYRVTGDGAIKVHYQLKADKTLPSIPRVGMHAKTGKQLMNLSFYGKGPFENYVDRNQGAMTQVYSGKITEFLAPYVRPQEQGLRTGTHWFKLVDSTGKGMQVKGETPLSFSVLPWSTEQLDAATHTYELSDNAPYYLNIDFKQAGVGGIDSWSAKAAPIKQYQIPADDYEYSFTLSPVSFK</sequence>
<dbReference type="Pfam" id="PF02929">
    <property type="entry name" value="Bgal_small_N"/>
    <property type="match status" value="1"/>
</dbReference>
<evidence type="ECO:0000256" key="1">
    <source>
        <dbReference type="ARBA" id="ARBA00001412"/>
    </source>
</evidence>
<evidence type="ECO:0000256" key="7">
    <source>
        <dbReference type="RuleBase" id="RU361154"/>
    </source>
</evidence>
<dbReference type="InterPro" id="IPR011013">
    <property type="entry name" value="Gal_mutarotase_sf_dom"/>
</dbReference>
<comment type="similarity">
    <text evidence="2 7">Belongs to the glycosyl hydrolase 2 family.</text>
</comment>
<dbReference type="PANTHER" id="PTHR46323">
    <property type="entry name" value="BETA-GALACTOSIDASE"/>
    <property type="match status" value="1"/>
</dbReference>
<dbReference type="EMBL" id="JBELOE010000102">
    <property type="protein sequence ID" value="MER2491266.1"/>
    <property type="molecule type" value="Genomic_DNA"/>
</dbReference>
<evidence type="ECO:0000256" key="8">
    <source>
        <dbReference type="SAM" id="SignalP"/>
    </source>
</evidence>
<accession>A0ABV1REC1</accession>
<dbReference type="RefSeq" id="WP_350400935.1">
    <property type="nucleotide sequence ID" value="NZ_JBELOE010000102.1"/>
</dbReference>
<evidence type="ECO:0000256" key="4">
    <source>
        <dbReference type="ARBA" id="ARBA00022801"/>
    </source>
</evidence>
<keyword evidence="11" id="KW-1185">Reference proteome</keyword>